<dbReference type="KEGG" id="scor:J3U87_07000"/>
<evidence type="ECO:0000313" key="8">
    <source>
        <dbReference type="Proteomes" id="UP000663929"/>
    </source>
</evidence>
<evidence type="ECO:0000256" key="2">
    <source>
        <dbReference type="ARBA" id="ARBA00022692"/>
    </source>
</evidence>
<reference evidence="7" key="1">
    <citation type="submission" date="2021-03" db="EMBL/GenBank/DDBJ databases">
        <title>Acanthopleuribacteraceae sp. M133.</title>
        <authorList>
            <person name="Wang G."/>
        </authorList>
    </citation>
    <scope>NUCLEOTIDE SEQUENCE</scope>
    <source>
        <strain evidence="7">M133</strain>
    </source>
</reference>
<evidence type="ECO:0000259" key="6">
    <source>
        <dbReference type="Pfam" id="PF01957"/>
    </source>
</evidence>
<keyword evidence="4 5" id="KW-0472">Membrane</keyword>
<name>A0A8A4TSR9_SULCO</name>
<keyword evidence="2 5" id="KW-0812">Transmembrane</keyword>
<keyword evidence="8" id="KW-1185">Reference proteome</keyword>
<dbReference type="AlphaFoldDB" id="A0A8A4TSR9"/>
<dbReference type="EMBL" id="CP071793">
    <property type="protein sequence ID" value="QTD52204.1"/>
    <property type="molecule type" value="Genomic_DNA"/>
</dbReference>
<dbReference type="PANTHER" id="PTHR33507">
    <property type="entry name" value="INNER MEMBRANE PROTEIN YBBJ"/>
    <property type="match status" value="1"/>
</dbReference>
<dbReference type="InterPro" id="IPR002810">
    <property type="entry name" value="NfeD-like_C"/>
</dbReference>
<evidence type="ECO:0000313" key="7">
    <source>
        <dbReference type="EMBL" id="QTD52204.1"/>
    </source>
</evidence>
<dbReference type="InterPro" id="IPR052165">
    <property type="entry name" value="Membrane_assoc_protease"/>
</dbReference>
<comment type="subcellular location">
    <subcellularLocation>
        <location evidence="1">Membrane</location>
        <topology evidence="1">Multi-pass membrane protein</topology>
    </subcellularLocation>
</comment>
<dbReference type="Gene3D" id="2.40.50.140">
    <property type="entry name" value="Nucleic acid-binding proteins"/>
    <property type="match status" value="1"/>
</dbReference>
<accession>A0A8A4TSR9</accession>
<dbReference type="RefSeq" id="WP_237382313.1">
    <property type="nucleotide sequence ID" value="NZ_CP071793.1"/>
</dbReference>
<feature type="transmembrane region" description="Helical" evidence="5">
    <location>
        <begin position="51"/>
        <end position="69"/>
    </location>
</feature>
<sequence>MWILLLSLIGLCLILVDVLAIPGSVFALIGTGFIGYSIYLNYLEYGFVSAALHFVVCAAVIPALVLFVLKRWTLKGEMAAEDGYVGIEKRAGFIGCEGIAFSDLRPSGTVAIDRDGEELHLDCITDGRFIEKGSRVKIVEERGPSLVVRAAD</sequence>
<dbReference type="GO" id="GO:0005886">
    <property type="term" value="C:plasma membrane"/>
    <property type="evidence" value="ECO:0007669"/>
    <property type="project" value="TreeGrafter"/>
</dbReference>
<dbReference type="InterPro" id="IPR012340">
    <property type="entry name" value="NA-bd_OB-fold"/>
</dbReference>
<proteinExistence type="predicted"/>
<evidence type="ECO:0000256" key="1">
    <source>
        <dbReference type="ARBA" id="ARBA00004141"/>
    </source>
</evidence>
<keyword evidence="3 5" id="KW-1133">Transmembrane helix</keyword>
<dbReference type="Proteomes" id="UP000663929">
    <property type="component" value="Chromosome"/>
</dbReference>
<dbReference type="PANTHER" id="PTHR33507:SF3">
    <property type="entry name" value="INNER MEMBRANE PROTEIN YBBJ"/>
    <property type="match status" value="1"/>
</dbReference>
<evidence type="ECO:0000256" key="3">
    <source>
        <dbReference type="ARBA" id="ARBA00022989"/>
    </source>
</evidence>
<protein>
    <submittedName>
        <fullName evidence="7">NfeD family protein</fullName>
    </submittedName>
</protein>
<organism evidence="7 8">
    <name type="scientific">Sulfidibacter corallicola</name>
    <dbReference type="NCBI Taxonomy" id="2818388"/>
    <lineage>
        <taxon>Bacteria</taxon>
        <taxon>Pseudomonadati</taxon>
        <taxon>Acidobacteriota</taxon>
        <taxon>Holophagae</taxon>
        <taxon>Acanthopleuribacterales</taxon>
        <taxon>Acanthopleuribacteraceae</taxon>
        <taxon>Sulfidibacter</taxon>
    </lineage>
</organism>
<evidence type="ECO:0000256" key="5">
    <source>
        <dbReference type="SAM" id="Phobius"/>
    </source>
</evidence>
<gene>
    <name evidence="7" type="ORF">J3U87_07000</name>
</gene>
<feature type="domain" description="NfeD-like C-terminal" evidence="6">
    <location>
        <begin position="92"/>
        <end position="149"/>
    </location>
</feature>
<dbReference type="Pfam" id="PF01957">
    <property type="entry name" value="NfeD"/>
    <property type="match status" value="1"/>
</dbReference>
<evidence type="ECO:0000256" key="4">
    <source>
        <dbReference type="ARBA" id="ARBA00023136"/>
    </source>
</evidence>